<accession>A0ABR3PQY2</accession>
<dbReference type="RefSeq" id="XP_069204807.1">
    <property type="nucleotide sequence ID" value="XM_069356870.1"/>
</dbReference>
<proteinExistence type="predicted"/>
<feature type="region of interest" description="Disordered" evidence="1">
    <location>
        <begin position="105"/>
        <end position="129"/>
    </location>
</feature>
<organism evidence="2 3">
    <name type="scientific">Vanrija albida</name>
    <dbReference type="NCBI Taxonomy" id="181172"/>
    <lineage>
        <taxon>Eukaryota</taxon>
        <taxon>Fungi</taxon>
        <taxon>Dikarya</taxon>
        <taxon>Basidiomycota</taxon>
        <taxon>Agaricomycotina</taxon>
        <taxon>Tremellomycetes</taxon>
        <taxon>Trichosporonales</taxon>
        <taxon>Trichosporonaceae</taxon>
        <taxon>Vanrija</taxon>
    </lineage>
</organism>
<keyword evidence="3" id="KW-1185">Reference proteome</keyword>
<feature type="compositionally biased region" description="Basic and acidic residues" evidence="1">
    <location>
        <begin position="290"/>
        <end position="311"/>
    </location>
</feature>
<sequence>MTTTYYDSKDELRRHHHDQYNPPRQSYAPDLPPAYAPPRPASSYAPPQPPRPVPDAGSAHAQAKAAYDNPLASNDAWAPTAADYALRALPKLDFMLRVKSRLSRTAGQPFATEPRSWRRAPPQHSNPPFDPLILHPEGRDGLIGAGFEPAYFGPVLAAHDVSAADMSRFLEDIFTAGKVSAGGQVLANVAPVTMHMGITGYFVTKAIVRGMARRNEPLVVETIEAWQARFFGPRGLDVFVVQGGERATARDVGLPPGPVGPEVARLTGERGEDRRRSRSNSSSSSSSDSEPERRGNMSKKEARLQREIDKERRKREKKERKEEKKRRHDEEKRDRKGRDKGKKAKGPWLVIAPLAAGPGYGAQGYGGVYGRV</sequence>
<feature type="compositionally biased region" description="Pro residues" evidence="1">
    <location>
        <begin position="30"/>
        <end position="53"/>
    </location>
</feature>
<gene>
    <name evidence="2" type="ORF">Q8F55_008474</name>
</gene>
<dbReference type="InterPro" id="IPR028018">
    <property type="entry name" value="DUF4646"/>
</dbReference>
<dbReference type="Proteomes" id="UP001565368">
    <property type="component" value="Unassembled WGS sequence"/>
</dbReference>
<dbReference type="EMBL" id="JBBXJM010000007">
    <property type="protein sequence ID" value="KAL1404863.1"/>
    <property type="molecule type" value="Genomic_DNA"/>
</dbReference>
<dbReference type="Pfam" id="PF15496">
    <property type="entry name" value="DUF4646"/>
    <property type="match status" value="1"/>
</dbReference>
<feature type="compositionally biased region" description="Basic and acidic residues" evidence="1">
    <location>
        <begin position="328"/>
        <end position="337"/>
    </location>
</feature>
<feature type="region of interest" description="Disordered" evidence="1">
    <location>
        <begin position="1"/>
        <end position="64"/>
    </location>
</feature>
<evidence type="ECO:0000313" key="3">
    <source>
        <dbReference type="Proteomes" id="UP001565368"/>
    </source>
</evidence>
<evidence type="ECO:0000256" key="1">
    <source>
        <dbReference type="SAM" id="MobiDB-lite"/>
    </source>
</evidence>
<name>A0ABR3PQY2_9TREE</name>
<comment type="caution">
    <text evidence="2">The sequence shown here is derived from an EMBL/GenBank/DDBJ whole genome shotgun (WGS) entry which is preliminary data.</text>
</comment>
<reference evidence="2 3" key="1">
    <citation type="submission" date="2023-08" db="EMBL/GenBank/DDBJ databases">
        <title>Annotated Genome Sequence of Vanrija albida AlHP1.</title>
        <authorList>
            <person name="Herzog R."/>
        </authorList>
    </citation>
    <scope>NUCLEOTIDE SEQUENCE [LARGE SCALE GENOMIC DNA]</scope>
    <source>
        <strain evidence="2 3">AlHP1</strain>
    </source>
</reference>
<dbReference type="GeneID" id="95989517"/>
<feature type="compositionally biased region" description="Low complexity" evidence="1">
    <location>
        <begin position="279"/>
        <end position="288"/>
    </location>
</feature>
<protein>
    <submittedName>
        <fullName evidence="2">Uncharacterized protein</fullName>
    </submittedName>
</protein>
<feature type="region of interest" description="Disordered" evidence="1">
    <location>
        <begin position="249"/>
        <end position="348"/>
    </location>
</feature>
<evidence type="ECO:0000313" key="2">
    <source>
        <dbReference type="EMBL" id="KAL1404863.1"/>
    </source>
</evidence>
<feature type="compositionally biased region" description="Basic residues" evidence="1">
    <location>
        <begin position="312"/>
        <end position="327"/>
    </location>
</feature>